<dbReference type="GO" id="GO:0044325">
    <property type="term" value="F:transmembrane transporter binding"/>
    <property type="evidence" value="ECO:0007669"/>
    <property type="project" value="TreeGrafter"/>
</dbReference>
<accession>A0A8C4VD13</accession>
<sequence length="826" mass="90185">MAAAGALVAAAPGAGGAAGPPAGPCGAAGSGPVPVPMNLFATWEIDRSAPSCVPRLCSLRLKKLTVLRELDKELSSVVIAVKIQGSKRVLRSNEYVLPPGGLMETDLELTFSLQYPHFLKRDGNRLQIMLQRRKRYKNRTILGYKTLAVGIINMAEVMQHPTDGGQLLGLHSNMKDVSIRVAEISIYSLSSQPIDHEDGSVPSGPKIKASDMDNYSEEDDDSFSSEQEASDDAVQGQDLYDEEDEVRKPKKARRKMIRTTSLSRVTSAFLVVAVTCASLPQVLDSDPVGQTQEVEEDLGLLYDSLEECNNSDSGPELEDNESVRSTPKPTLRRFFEGVSHSGSQTEIGSLHGQKGQEQESGSPVSHTSASSSSLQPGCGGVGAVLGTWLPQPLQPQLWGQGCCSVSSNSWRFSPCSKAESRQVWRPRSTSMKDRQNSKGQSDRASSLDSESSPDSRHSAQVPRKSVYDQLNQILISDEQLPESIVLVNVTEWQGQYLSEQLQAHKQPVVSTWSVADVQAAFNTIVARIQRYCNCNSHMPPPVKVAVAGDQSYLSIVLRFFVEQLASKTPDWLNYLRFLVVPLGSHPLAKYLASVDGRYSALFLDTAWRELFSRAEPPSTDTVDVPGRVAQFIAGASQSHQLPISEAMLTYKQKSHPGHPPAVPAAAGDPSPAKSGASLSPGVEVMGLQVDYWTNQGLEKKKEGEKREMGLKNTLKSNFRSLQVSRVPGAGELVPPSTMAMTVVTKEKNKKVMFLSKKPKEKDLEPKSQVIEGITRLICTAKHQNTMLRVSIDGVEWNDVKFFQLAAQWPTHVKHLPVGIFGYSKSV</sequence>
<evidence type="ECO:0000259" key="4">
    <source>
        <dbReference type="Pfam" id="PF10254"/>
    </source>
</evidence>
<dbReference type="Pfam" id="PF10254">
    <property type="entry name" value="Pacs-1"/>
    <property type="match status" value="2"/>
</dbReference>
<dbReference type="Proteomes" id="UP000694390">
    <property type="component" value="Unassembled WGS sequence"/>
</dbReference>
<feature type="compositionally biased region" description="Low complexity" evidence="3">
    <location>
        <begin position="663"/>
        <end position="672"/>
    </location>
</feature>
<feature type="compositionally biased region" description="Basic residues" evidence="3">
    <location>
        <begin position="248"/>
        <end position="257"/>
    </location>
</feature>
<evidence type="ECO:0000313" key="6">
    <source>
        <dbReference type="Ensembl" id="ENSGEVP00005000636.1"/>
    </source>
</evidence>
<name>A0A8C4VD13_9SAUR</name>
<evidence type="ECO:0000256" key="1">
    <source>
        <dbReference type="ARBA" id="ARBA00008590"/>
    </source>
</evidence>
<gene>
    <name evidence="6" type="primary">LOC115649307</name>
</gene>
<evidence type="ECO:0000256" key="3">
    <source>
        <dbReference type="SAM" id="MobiDB-lite"/>
    </source>
</evidence>
<feature type="domain" description="Phosphofurin acidic cluster sorting protein 1/2 C-terminal" evidence="4">
    <location>
        <begin position="672"/>
        <end position="823"/>
    </location>
</feature>
<dbReference type="PANTHER" id="PTHR13280">
    <property type="entry name" value="PHOSPHOFURIN ACIDIC CLUSTER SORTING PROTEIN"/>
    <property type="match status" value="1"/>
</dbReference>
<dbReference type="PANTHER" id="PTHR13280:SF14">
    <property type="entry name" value="PHOSPHOFURIN ACIDIC CLUSTER SORTING PROTEIN 1"/>
    <property type="match status" value="1"/>
</dbReference>
<feature type="region of interest" description="Disordered" evidence="3">
    <location>
        <begin position="306"/>
        <end position="376"/>
    </location>
</feature>
<feature type="domain" description="Phosphofurin acidic cluster sorting protein 1/2 N-terminal C2" evidence="5">
    <location>
        <begin position="35"/>
        <end position="194"/>
    </location>
</feature>
<dbReference type="InterPro" id="IPR057541">
    <property type="entry name" value="PACS1/2_N"/>
</dbReference>
<proteinExistence type="inferred from homology"/>
<protein>
    <submittedName>
        <fullName evidence="6">Phosphofurin acidic cluster sorting protein 2-like</fullName>
    </submittedName>
</protein>
<dbReference type="AlphaFoldDB" id="A0A8C4VD13"/>
<feature type="region of interest" description="Disordered" evidence="3">
    <location>
        <begin position="652"/>
        <end position="679"/>
    </location>
</feature>
<evidence type="ECO:0000313" key="7">
    <source>
        <dbReference type="Proteomes" id="UP000694390"/>
    </source>
</evidence>
<reference evidence="6" key="1">
    <citation type="submission" date="2025-08" db="UniProtKB">
        <authorList>
            <consortium name="Ensembl"/>
        </authorList>
    </citation>
    <scope>IDENTIFICATION</scope>
</reference>
<dbReference type="GeneTree" id="ENSGT00950000183209"/>
<organism evidence="6 7">
    <name type="scientific">Gopherus evgoodei</name>
    <name type="common">Goodes thornscrub tortoise</name>
    <dbReference type="NCBI Taxonomy" id="1825980"/>
    <lineage>
        <taxon>Eukaryota</taxon>
        <taxon>Metazoa</taxon>
        <taxon>Chordata</taxon>
        <taxon>Craniata</taxon>
        <taxon>Vertebrata</taxon>
        <taxon>Euteleostomi</taxon>
        <taxon>Archelosauria</taxon>
        <taxon>Testudinata</taxon>
        <taxon>Testudines</taxon>
        <taxon>Cryptodira</taxon>
        <taxon>Durocryptodira</taxon>
        <taxon>Testudinoidea</taxon>
        <taxon>Testudinidae</taxon>
        <taxon>Gopherus</taxon>
    </lineage>
</organism>
<keyword evidence="7" id="KW-1185">Reference proteome</keyword>
<dbReference type="GO" id="GO:0072659">
    <property type="term" value="P:protein localization to plasma membrane"/>
    <property type="evidence" value="ECO:0007669"/>
    <property type="project" value="TreeGrafter"/>
</dbReference>
<feature type="compositionally biased region" description="Low complexity" evidence="3">
    <location>
        <begin position="442"/>
        <end position="452"/>
    </location>
</feature>
<feature type="compositionally biased region" description="Acidic residues" evidence="3">
    <location>
        <begin position="214"/>
        <end position="231"/>
    </location>
</feature>
<dbReference type="Pfam" id="PF25332">
    <property type="entry name" value="C2_PACS_N"/>
    <property type="match status" value="1"/>
</dbReference>
<feature type="region of interest" description="Disordered" evidence="3">
    <location>
        <begin position="421"/>
        <end position="464"/>
    </location>
</feature>
<dbReference type="Ensembl" id="ENSGEVT00005000682.1">
    <property type="protein sequence ID" value="ENSGEVP00005000636.1"/>
    <property type="gene ID" value="ENSGEVG00005000457.1"/>
</dbReference>
<feature type="compositionally biased region" description="Low complexity" evidence="3">
    <location>
        <begin position="360"/>
        <end position="373"/>
    </location>
</feature>
<keyword evidence="2" id="KW-0597">Phosphoprotein</keyword>
<feature type="domain" description="Phosphofurin acidic cluster sorting protein 1/2 C-terminal" evidence="4">
    <location>
        <begin position="466"/>
        <end position="655"/>
    </location>
</feature>
<reference evidence="6" key="2">
    <citation type="submission" date="2025-09" db="UniProtKB">
        <authorList>
            <consortium name="Ensembl"/>
        </authorList>
    </citation>
    <scope>IDENTIFICATION</scope>
</reference>
<comment type="similarity">
    <text evidence="1">Belongs to the PACS family.</text>
</comment>
<feature type="region of interest" description="Disordered" evidence="3">
    <location>
        <begin position="193"/>
        <end position="257"/>
    </location>
</feature>
<dbReference type="InterPro" id="IPR019381">
    <property type="entry name" value="PACS1/2_C"/>
</dbReference>
<evidence type="ECO:0000259" key="5">
    <source>
        <dbReference type="Pfam" id="PF25332"/>
    </source>
</evidence>
<evidence type="ECO:0000256" key="2">
    <source>
        <dbReference type="ARBA" id="ARBA00022553"/>
    </source>
</evidence>